<dbReference type="InterPro" id="IPR013022">
    <property type="entry name" value="Xyl_isomerase-like_TIM-brl"/>
</dbReference>
<evidence type="ECO:0000313" key="3">
    <source>
        <dbReference type="Proteomes" id="UP000308549"/>
    </source>
</evidence>
<dbReference type="PANTHER" id="PTHR12110:SF38">
    <property type="entry name" value="DIOXYGENASE, PUTATIVE (AFU_ORTHOLOGUE AFUA_6G00240)-RELATED"/>
    <property type="match status" value="1"/>
</dbReference>
<evidence type="ECO:0000313" key="2">
    <source>
        <dbReference type="EMBL" id="TKA25766.1"/>
    </source>
</evidence>
<dbReference type="InterPro" id="IPR050312">
    <property type="entry name" value="IolE/XylAMocC-like"/>
</dbReference>
<dbReference type="EMBL" id="NAJL01000033">
    <property type="protein sequence ID" value="TKA25766.1"/>
    <property type="molecule type" value="Genomic_DNA"/>
</dbReference>
<dbReference type="SUPFAM" id="SSF51658">
    <property type="entry name" value="Xylose isomerase-like"/>
    <property type="match status" value="1"/>
</dbReference>
<organism evidence="2 3">
    <name type="scientific">Salinomyces thailandicus</name>
    <dbReference type="NCBI Taxonomy" id="706561"/>
    <lineage>
        <taxon>Eukaryota</taxon>
        <taxon>Fungi</taxon>
        <taxon>Dikarya</taxon>
        <taxon>Ascomycota</taxon>
        <taxon>Pezizomycotina</taxon>
        <taxon>Dothideomycetes</taxon>
        <taxon>Dothideomycetidae</taxon>
        <taxon>Mycosphaerellales</taxon>
        <taxon>Teratosphaeriaceae</taxon>
        <taxon>Salinomyces</taxon>
    </lineage>
</organism>
<reference evidence="2 3" key="1">
    <citation type="submission" date="2017-03" db="EMBL/GenBank/DDBJ databases">
        <title>Genomes of endolithic fungi from Antarctica.</title>
        <authorList>
            <person name="Coleine C."/>
            <person name="Masonjones S."/>
            <person name="Stajich J.E."/>
        </authorList>
    </citation>
    <scope>NUCLEOTIDE SEQUENCE [LARGE SCALE GENOMIC DNA]</scope>
    <source>
        <strain evidence="2 3">CCFEE 6315</strain>
    </source>
</reference>
<dbReference type="Proteomes" id="UP000308549">
    <property type="component" value="Unassembled WGS sequence"/>
</dbReference>
<name>A0A4U0TUU5_9PEZI</name>
<evidence type="ECO:0000259" key="1">
    <source>
        <dbReference type="Pfam" id="PF01261"/>
    </source>
</evidence>
<keyword evidence="3" id="KW-1185">Reference proteome</keyword>
<dbReference type="PANTHER" id="PTHR12110">
    <property type="entry name" value="HYDROXYPYRUVATE ISOMERASE"/>
    <property type="match status" value="1"/>
</dbReference>
<accession>A0A4U0TUU5</accession>
<dbReference type="Pfam" id="PF01261">
    <property type="entry name" value="AP_endonuc_2"/>
    <property type="match status" value="1"/>
</dbReference>
<feature type="domain" description="Xylose isomerase-like TIM barrel" evidence="1">
    <location>
        <begin position="26"/>
        <end position="309"/>
    </location>
</feature>
<dbReference type="InterPro" id="IPR036237">
    <property type="entry name" value="Xyl_isomerase-like_sf"/>
</dbReference>
<dbReference type="OrthoDB" id="5360893at2759"/>
<dbReference type="Gene3D" id="3.20.20.150">
    <property type="entry name" value="Divalent-metal-dependent TIM barrel enzymes"/>
    <property type="match status" value="1"/>
</dbReference>
<dbReference type="AlphaFoldDB" id="A0A4U0TUU5"/>
<protein>
    <recommendedName>
        <fullName evidence="1">Xylose isomerase-like TIM barrel domain-containing protein</fullName>
    </recommendedName>
</protein>
<proteinExistence type="predicted"/>
<sequence length="418" mass="46974">MNGHKLAIASVSLGWHETHTLLDKADAAAKHGFQGIELVYGDLEKAAVSAGQSLEAYAALFRGHCDKLGLSIISLAPLENWEGSPLPLAQRLRTAVEWMRIARIVGAGILQVPATFNTASLLVSEDEIVNELRLLADCGLPRPGSDEATIEIGYEPLSWSVRSDTWQHALYIKRRVGRPNFKLCLDTYHILTKLWGDCTAADGRIPNGDAALKASLFETLRSMRAEDVSFVQLSDAALAQPPVTFTQLEEAGQHQAFYWSARGRVFPYQEELGAYLPMTDIIRTWLVELGWKGWVSMEIFHSSMSEPSRGPGYWAHSGRKSWDRVLAEMAKTTPKAPKDVLSKVWDRKPFEYDEIDVMETGKKQWKDLYEFDTPVVHVDRKPGFKPIGETTAKARKLMHRFTEAEVEFAMKDVEREDQ</sequence>
<comment type="caution">
    <text evidence="2">The sequence shown here is derived from an EMBL/GenBank/DDBJ whole genome shotgun (WGS) entry which is preliminary data.</text>
</comment>
<gene>
    <name evidence="2" type="ORF">B0A50_05863</name>
</gene>
<dbReference type="Gene3D" id="3.40.30.10">
    <property type="entry name" value="Glutaredoxin"/>
    <property type="match status" value="1"/>
</dbReference>